<proteinExistence type="inferred from homology"/>
<dbReference type="GO" id="GO:1990281">
    <property type="term" value="C:efflux pump complex"/>
    <property type="evidence" value="ECO:0007669"/>
    <property type="project" value="TreeGrafter"/>
</dbReference>
<accession>A0A8E2D4G5</accession>
<comment type="caution">
    <text evidence="4">The sequence shown here is derived from an EMBL/GenBank/DDBJ whole genome shotgun (WGS) entry which is preliminary data.</text>
</comment>
<organism evidence="4 5">
    <name type="scientific">Macellibacteroides fermentans</name>
    <dbReference type="NCBI Taxonomy" id="879969"/>
    <lineage>
        <taxon>Bacteria</taxon>
        <taxon>Pseudomonadati</taxon>
        <taxon>Bacteroidota</taxon>
        <taxon>Bacteroidia</taxon>
        <taxon>Bacteroidales</taxon>
        <taxon>Porphyromonadaceae</taxon>
        <taxon>Macellibacteroides</taxon>
    </lineage>
</organism>
<gene>
    <name evidence="4" type="ORF">F5613_002236</name>
</gene>
<dbReference type="PANTHER" id="PTHR30469">
    <property type="entry name" value="MULTIDRUG RESISTANCE PROTEIN MDTA"/>
    <property type="match status" value="1"/>
</dbReference>
<evidence type="ECO:0000313" key="5">
    <source>
        <dbReference type="Proteomes" id="UP000574332"/>
    </source>
</evidence>
<keyword evidence="2" id="KW-1133">Transmembrane helix</keyword>
<sequence length="354" mass="39430">MKAFNIIAILLFVSVIGFIAYRITSSQEEIYRTALPQKRDISEVIHISGNVYPLKEIEVKSQLSGILEELYVKIGDKVTLQTPIASIRLVPNISEIERLESSVNSAQIEYDARLVEYSRAKRLYESNTISASEMEAVDKNFMQIKEQLSSAKNQLDIVKKGEIRSKNISNLVVSSTTGTIIDIPIETGSSVIERNNYNPGTTLAIIAQMDRFKFTAYIAEHHLQHIEMGDTISLTFNAYDNISTDAVVTQISAKGSSVNGIMKYLLNAEFDITDNMPTLRSGYSASAEIVIARKNNRLSIEEKYIKYSKDSIYVNVLDTLTGKAMLRVIESGISDGTFTEIISGISDNEQVIID</sequence>
<dbReference type="GO" id="GO:0015562">
    <property type="term" value="F:efflux transmembrane transporter activity"/>
    <property type="evidence" value="ECO:0007669"/>
    <property type="project" value="TreeGrafter"/>
</dbReference>
<dbReference type="RefSeq" id="WP_179399749.1">
    <property type="nucleotide sequence ID" value="NZ_JACCCY010000003.1"/>
</dbReference>
<dbReference type="InterPro" id="IPR059052">
    <property type="entry name" value="HH_YbhG-like"/>
</dbReference>
<name>A0A8E2D4G5_9PORP</name>
<protein>
    <submittedName>
        <fullName evidence="4">HlyD family secretion protein</fullName>
    </submittedName>
</protein>
<evidence type="ECO:0000256" key="1">
    <source>
        <dbReference type="ARBA" id="ARBA00009477"/>
    </source>
</evidence>
<evidence type="ECO:0000259" key="3">
    <source>
        <dbReference type="Pfam" id="PF25881"/>
    </source>
</evidence>
<dbReference type="EMBL" id="JACCCY010000003">
    <property type="protein sequence ID" value="NYI50106.1"/>
    <property type="molecule type" value="Genomic_DNA"/>
</dbReference>
<dbReference type="Gene3D" id="6.20.50.140">
    <property type="match status" value="1"/>
</dbReference>
<keyword evidence="5" id="KW-1185">Reference proteome</keyword>
<feature type="transmembrane region" description="Helical" evidence="2">
    <location>
        <begin position="6"/>
        <end position="23"/>
    </location>
</feature>
<keyword evidence="2" id="KW-0472">Membrane</keyword>
<dbReference type="Gene3D" id="2.40.30.170">
    <property type="match status" value="1"/>
</dbReference>
<dbReference type="NCBIfam" id="TIGR01730">
    <property type="entry name" value="RND_mfp"/>
    <property type="match status" value="1"/>
</dbReference>
<dbReference type="AlphaFoldDB" id="A0A8E2D4G5"/>
<keyword evidence="2" id="KW-0812">Transmembrane</keyword>
<dbReference type="SUPFAM" id="SSF111369">
    <property type="entry name" value="HlyD-like secretion proteins"/>
    <property type="match status" value="1"/>
</dbReference>
<dbReference type="Pfam" id="PF25881">
    <property type="entry name" value="HH_YBHG"/>
    <property type="match status" value="1"/>
</dbReference>
<dbReference type="Gene3D" id="2.40.50.100">
    <property type="match status" value="1"/>
</dbReference>
<dbReference type="PANTHER" id="PTHR30469:SF33">
    <property type="entry name" value="SLR1207 PROTEIN"/>
    <property type="match status" value="1"/>
</dbReference>
<comment type="similarity">
    <text evidence="1">Belongs to the membrane fusion protein (MFP) (TC 8.A.1) family.</text>
</comment>
<evidence type="ECO:0000313" key="4">
    <source>
        <dbReference type="EMBL" id="NYI50106.1"/>
    </source>
</evidence>
<dbReference type="Proteomes" id="UP000574332">
    <property type="component" value="Unassembled WGS sequence"/>
</dbReference>
<feature type="domain" description="YbhG-like alpha-helical hairpin" evidence="3">
    <location>
        <begin position="94"/>
        <end position="169"/>
    </location>
</feature>
<dbReference type="Gene3D" id="1.10.287.470">
    <property type="entry name" value="Helix hairpin bin"/>
    <property type="match status" value="1"/>
</dbReference>
<evidence type="ECO:0000256" key="2">
    <source>
        <dbReference type="SAM" id="Phobius"/>
    </source>
</evidence>
<dbReference type="InterPro" id="IPR006143">
    <property type="entry name" value="RND_pump_MFP"/>
</dbReference>
<reference evidence="4 5" key="1">
    <citation type="submission" date="2020-07" db="EMBL/GenBank/DDBJ databases">
        <title>Genomic Encyclopedia of Type Strains, Phase IV (KMG-IV): sequencing the most valuable type-strain genomes for metagenomic binning, comparative biology and taxonomic classification.</title>
        <authorList>
            <person name="Goeker M."/>
        </authorList>
    </citation>
    <scope>NUCLEOTIDE SEQUENCE [LARGE SCALE GENOMIC DNA]</scope>
    <source>
        <strain evidence="4 5">DSM 23697</strain>
    </source>
</reference>